<feature type="transmembrane region" description="Helical" evidence="1">
    <location>
        <begin position="6"/>
        <end position="23"/>
    </location>
</feature>
<dbReference type="Proteomes" id="UP000824162">
    <property type="component" value="Unassembled WGS sequence"/>
</dbReference>
<sequence length="130" mass="13840">MEVIRIVGIGLIGGVISILLRNAKPEYSMMIPAVVSFTVLWCSLPYLDEIVGMLSALSEEAGINTEYMAAVIKIIGIAYLTSISAELCRDAGEAAIASKIELGGKLIILSLSVPIINALLSLIKQIIMYG</sequence>
<keyword evidence="1" id="KW-0812">Transmembrane</keyword>
<dbReference type="InterPro" id="IPR025664">
    <property type="entry name" value="Spore_III_AC/AD"/>
</dbReference>
<keyword evidence="1" id="KW-0472">Membrane</keyword>
<dbReference type="AlphaFoldDB" id="A0A9D1PRI2"/>
<proteinExistence type="predicted"/>
<reference evidence="2" key="2">
    <citation type="submission" date="2021-04" db="EMBL/GenBank/DDBJ databases">
        <authorList>
            <person name="Gilroy R."/>
        </authorList>
    </citation>
    <scope>NUCLEOTIDE SEQUENCE</scope>
    <source>
        <strain evidence="2">5790</strain>
    </source>
</reference>
<dbReference type="EMBL" id="DXIJ01000108">
    <property type="protein sequence ID" value="HIV86173.1"/>
    <property type="molecule type" value="Genomic_DNA"/>
</dbReference>
<name>A0A9D1PRI2_9FIRM</name>
<protein>
    <submittedName>
        <fullName evidence="2">Stage III sporulation protein AD</fullName>
    </submittedName>
</protein>
<dbReference type="InterPro" id="IPR014211">
    <property type="entry name" value="Spore_III_AD"/>
</dbReference>
<feature type="transmembrane region" description="Helical" evidence="1">
    <location>
        <begin position="67"/>
        <end position="85"/>
    </location>
</feature>
<reference evidence="2" key="1">
    <citation type="journal article" date="2021" name="PeerJ">
        <title>Extensive microbial diversity within the chicken gut microbiome revealed by metagenomics and culture.</title>
        <authorList>
            <person name="Gilroy R."/>
            <person name="Ravi A."/>
            <person name="Getino M."/>
            <person name="Pursley I."/>
            <person name="Horton D.L."/>
            <person name="Alikhan N.F."/>
            <person name="Baker D."/>
            <person name="Gharbi K."/>
            <person name="Hall N."/>
            <person name="Watson M."/>
            <person name="Adriaenssens E.M."/>
            <person name="Foster-Nyarko E."/>
            <person name="Jarju S."/>
            <person name="Secka A."/>
            <person name="Antonio M."/>
            <person name="Oren A."/>
            <person name="Chaudhuri R.R."/>
            <person name="La Ragione R."/>
            <person name="Hildebrand F."/>
            <person name="Pallen M.J."/>
        </authorList>
    </citation>
    <scope>NUCLEOTIDE SEQUENCE</scope>
    <source>
        <strain evidence="2">5790</strain>
    </source>
</reference>
<evidence type="ECO:0000313" key="2">
    <source>
        <dbReference type="EMBL" id="HIV86173.1"/>
    </source>
</evidence>
<gene>
    <name evidence="2" type="primary">spoIIIAD</name>
    <name evidence="2" type="ORF">H9900_05115</name>
</gene>
<dbReference type="NCBIfam" id="TIGR02849">
    <property type="entry name" value="spore_III_AD"/>
    <property type="match status" value="1"/>
</dbReference>
<keyword evidence="1" id="KW-1133">Transmembrane helix</keyword>
<organism evidence="2 3">
    <name type="scientific">Candidatus Monoglobus merdigallinarum</name>
    <dbReference type="NCBI Taxonomy" id="2838698"/>
    <lineage>
        <taxon>Bacteria</taxon>
        <taxon>Bacillati</taxon>
        <taxon>Bacillota</taxon>
        <taxon>Clostridia</taxon>
        <taxon>Monoglobales</taxon>
        <taxon>Monoglobaceae</taxon>
        <taxon>Monoglobus</taxon>
    </lineage>
</organism>
<evidence type="ECO:0000313" key="3">
    <source>
        <dbReference type="Proteomes" id="UP000824162"/>
    </source>
</evidence>
<accession>A0A9D1PRI2</accession>
<dbReference type="Pfam" id="PF06686">
    <property type="entry name" value="SpoIIIAC"/>
    <property type="match status" value="2"/>
</dbReference>
<evidence type="ECO:0000256" key="1">
    <source>
        <dbReference type="SAM" id="Phobius"/>
    </source>
</evidence>
<comment type="caution">
    <text evidence="2">The sequence shown here is derived from an EMBL/GenBank/DDBJ whole genome shotgun (WGS) entry which is preliminary data.</text>
</comment>
<feature type="transmembrane region" description="Helical" evidence="1">
    <location>
        <begin position="30"/>
        <end position="47"/>
    </location>
</feature>
<feature type="transmembrane region" description="Helical" evidence="1">
    <location>
        <begin position="106"/>
        <end position="127"/>
    </location>
</feature>